<organism evidence="1 2">
    <name type="scientific">Trichonephila clavipes</name>
    <name type="common">Golden silk orbweaver</name>
    <name type="synonym">Nephila clavipes</name>
    <dbReference type="NCBI Taxonomy" id="2585209"/>
    <lineage>
        <taxon>Eukaryota</taxon>
        <taxon>Metazoa</taxon>
        <taxon>Ecdysozoa</taxon>
        <taxon>Arthropoda</taxon>
        <taxon>Chelicerata</taxon>
        <taxon>Arachnida</taxon>
        <taxon>Araneae</taxon>
        <taxon>Araneomorphae</taxon>
        <taxon>Entelegynae</taxon>
        <taxon>Araneoidea</taxon>
        <taxon>Nephilidae</taxon>
        <taxon>Trichonephila</taxon>
    </lineage>
</organism>
<sequence length="92" mass="10487">MFNACVVGGTQNIRRIASLFEKWMKRKKDQWPLTSLPTMFALKIGVDPSYIVLPPVWCSKRWITADVKLAPCLNEFHGIRADIVNQVALETL</sequence>
<gene>
    <name evidence="1" type="ORF">TNCV_1916321</name>
</gene>
<reference evidence="1" key="1">
    <citation type="submission" date="2020-08" db="EMBL/GenBank/DDBJ databases">
        <title>Multicomponent nature underlies the extraordinary mechanical properties of spider dragline silk.</title>
        <authorList>
            <person name="Kono N."/>
            <person name="Nakamura H."/>
            <person name="Mori M."/>
            <person name="Yoshida Y."/>
            <person name="Ohtoshi R."/>
            <person name="Malay A.D."/>
            <person name="Moran D.A.P."/>
            <person name="Tomita M."/>
            <person name="Numata K."/>
            <person name="Arakawa K."/>
        </authorList>
    </citation>
    <scope>NUCLEOTIDE SEQUENCE</scope>
</reference>
<proteinExistence type="predicted"/>
<evidence type="ECO:0000313" key="2">
    <source>
        <dbReference type="Proteomes" id="UP000887159"/>
    </source>
</evidence>
<dbReference type="AlphaFoldDB" id="A0A8X6W096"/>
<dbReference type="Proteomes" id="UP000887159">
    <property type="component" value="Unassembled WGS sequence"/>
</dbReference>
<comment type="caution">
    <text evidence="1">The sequence shown here is derived from an EMBL/GenBank/DDBJ whole genome shotgun (WGS) entry which is preliminary data.</text>
</comment>
<accession>A0A8X6W096</accession>
<protein>
    <submittedName>
        <fullName evidence="1">Uncharacterized protein</fullName>
    </submittedName>
</protein>
<keyword evidence="2" id="KW-1185">Reference proteome</keyword>
<name>A0A8X6W096_TRICX</name>
<dbReference type="EMBL" id="BMAU01021373">
    <property type="protein sequence ID" value="GFY25882.1"/>
    <property type="molecule type" value="Genomic_DNA"/>
</dbReference>
<evidence type="ECO:0000313" key="1">
    <source>
        <dbReference type="EMBL" id="GFY25882.1"/>
    </source>
</evidence>